<reference evidence="1" key="1">
    <citation type="journal article" date="2023" name="IScience">
        <title>Live-bearing cockroach genome reveals convergent evolutionary mechanisms linked to viviparity in insects and beyond.</title>
        <authorList>
            <person name="Fouks B."/>
            <person name="Harrison M.C."/>
            <person name="Mikhailova A.A."/>
            <person name="Marchal E."/>
            <person name="English S."/>
            <person name="Carruthers M."/>
            <person name="Jennings E.C."/>
            <person name="Chiamaka E.L."/>
            <person name="Frigard R.A."/>
            <person name="Pippel M."/>
            <person name="Attardo G.M."/>
            <person name="Benoit J.B."/>
            <person name="Bornberg-Bauer E."/>
            <person name="Tobe S.S."/>
        </authorList>
    </citation>
    <scope>NUCLEOTIDE SEQUENCE</scope>
    <source>
        <strain evidence="1">Stay&amp;Tobe</strain>
    </source>
</reference>
<keyword evidence="2" id="KW-1185">Reference proteome</keyword>
<proteinExistence type="predicted"/>
<dbReference type="EMBL" id="JASPKZ010000004">
    <property type="protein sequence ID" value="KAJ9601718.1"/>
    <property type="molecule type" value="Genomic_DNA"/>
</dbReference>
<reference evidence="1" key="2">
    <citation type="submission" date="2023-05" db="EMBL/GenBank/DDBJ databases">
        <authorList>
            <person name="Fouks B."/>
        </authorList>
    </citation>
    <scope>NUCLEOTIDE SEQUENCE</scope>
    <source>
        <strain evidence="1">Stay&amp;Tobe</strain>
        <tissue evidence="1">Testes</tissue>
    </source>
</reference>
<evidence type="ECO:0000313" key="2">
    <source>
        <dbReference type="Proteomes" id="UP001233999"/>
    </source>
</evidence>
<protein>
    <submittedName>
        <fullName evidence="1">Uncharacterized protein</fullName>
    </submittedName>
</protein>
<dbReference type="AlphaFoldDB" id="A0AAD8AQ21"/>
<feature type="non-terminal residue" evidence="1">
    <location>
        <position position="53"/>
    </location>
</feature>
<gene>
    <name evidence="1" type="ORF">L9F63_000109</name>
</gene>
<accession>A0AAD8AQ21</accession>
<organism evidence="1 2">
    <name type="scientific">Diploptera punctata</name>
    <name type="common">Pacific beetle cockroach</name>
    <dbReference type="NCBI Taxonomy" id="6984"/>
    <lineage>
        <taxon>Eukaryota</taxon>
        <taxon>Metazoa</taxon>
        <taxon>Ecdysozoa</taxon>
        <taxon>Arthropoda</taxon>
        <taxon>Hexapoda</taxon>
        <taxon>Insecta</taxon>
        <taxon>Pterygota</taxon>
        <taxon>Neoptera</taxon>
        <taxon>Polyneoptera</taxon>
        <taxon>Dictyoptera</taxon>
        <taxon>Blattodea</taxon>
        <taxon>Blaberoidea</taxon>
        <taxon>Blaberidae</taxon>
        <taxon>Diplopterinae</taxon>
        <taxon>Diploptera</taxon>
    </lineage>
</organism>
<dbReference type="Proteomes" id="UP001233999">
    <property type="component" value="Unassembled WGS sequence"/>
</dbReference>
<name>A0AAD8AQ21_DIPPU</name>
<comment type="caution">
    <text evidence="1">The sequence shown here is derived from an EMBL/GenBank/DDBJ whole genome shotgun (WGS) entry which is preliminary data.</text>
</comment>
<sequence>LSHHSHVAISYFRFVHSCFDKPQASSQYWLKHYTVDNATLLWLWFQNLYQYVC</sequence>
<evidence type="ECO:0000313" key="1">
    <source>
        <dbReference type="EMBL" id="KAJ9601718.1"/>
    </source>
</evidence>
<feature type="non-terminal residue" evidence="1">
    <location>
        <position position="1"/>
    </location>
</feature>